<proteinExistence type="predicted"/>
<accession>A0AAV0RY43</accession>
<name>A0AAV0RY43_9ROSI</name>
<dbReference type="AlphaFoldDB" id="A0AAV0RY43"/>
<dbReference type="Proteomes" id="UP001154282">
    <property type="component" value="Unassembled WGS sequence"/>
</dbReference>
<organism evidence="1 2">
    <name type="scientific">Linum tenue</name>
    <dbReference type="NCBI Taxonomy" id="586396"/>
    <lineage>
        <taxon>Eukaryota</taxon>
        <taxon>Viridiplantae</taxon>
        <taxon>Streptophyta</taxon>
        <taxon>Embryophyta</taxon>
        <taxon>Tracheophyta</taxon>
        <taxon>Spermatophyta</taxon>
        <taxon>Magnoliopsida</taxon>
        <taxon>eudicotyledons</taxon>
        <taxon>Gunneridae</taxon>
        <taxon>Pentapetalae</taxon>
        <taxon>rosids</taxon>
        <taxon>fabids</taxon>
        <taxon>Malpighiales</taxon>
        <taxon>Linaceae</taxon>
        <taxon>Linum</taxon>
    </lineage>
</organism>
<evidence type="ECO:0000313" key="2">
    <source>
        <dbReference type="Proteomes" id="UP001154282"/>
    </source>
</evidence>
<keyword evidence="2" id="KW-1185">Reference proteome</keyword>
<gene>
    <name evidence="1" type="ORF">LITE_LOCUS49958</name>
</gene>
<feature type="non-terminal residue" evidence="1">
    <location>
        <position position="107"/>
    </location>
</feature>
<comment type="caution">
    <text evidence="1">The sequence shown here is derived from an EMBL/GenBank/DDBJ whole genome shotgun (WGS) entry which is preliminary data.</text>
</comment>
<evidence type="ECO:0000313" key="1">
    <source>
        <dbReference type="EMBL" id="CAI0561138.1"/>
    </source>
</evidence>
<dbReference type="EMBL" id="CAMGYJ010000011">
    <property type="protein sequence ID" value="CAI0561138.1"/>
    <property type="molecule type" value="Genomic_DNA"/>
</dbReference>
<sequence>MRQQQDIKKMESSQFKYCINCCSFSLVHGLFDSALDFYKEISCNDYNGLLMVDFSRRLFEDKRINSIDVGFHRLVVENRIDSKGLRMIVPFPMQICMENYLFFTFPC</sequence>
<reference evidence="1" key="1">
    <citation type="submission" date="2022-08" db="EMBL/GenBank/DDBJ databases">
        <authorList>
            <person name="Gutierrez-Valencia J."/>
        </authorList>
    </citation>
    <scope>NUCLEOTIDE SEQUENCE</scope>
</reference>
<protein>
    <submittedName>
        <fullName evidence="1">Uncharacterized protein</fullName>
    </submittedName>
</protein>